<dbReference type="EMBL" id="JZWI01000032">
    <property type="protein sequence ID" value="KLN53572.1"/>
    <property type="molecule type" value="Genomic_DNA"/>
</dbReference>
<dbReference type="PATRIC" id="fig|34073.19.peg.5374"/>
<dbReference type="Proteomes" id="UP000035170">
    <property type="component" value="Unassembled WGS sequence"/>
</dbReference>
<name>A0A0H2LYP2_VARPD</name>
<accession>A0A0H2LYP2</accession>
<organism evidence="1 2">
    <name type="scientific">Variovorax paradoxus</name>
    <dbReference type="NCBI Taxonomy" id="34073"/>
    <lineage>
        <taxon>Bacteria</taxon>
        <taxon>Pseudomonadati</taxon>
        <taxon>Pseudomonadota</taxon>
        <taxon>Betaproteobacteria</taxon>
        <taxon>Burkholderiales</taxon>
        <taxon>Comamonadaceae</taxon>
        <taxon>Variovorax</taxon>
    </lineage>
</organism>
<keyword evidence="2" id="KW-1185">Reference proteome</keyword>
<sequence length="204" mass="23061">MQLHEYIDLLHGGTEDHAGSDAVKRSAVELAHSLREPLQLKVRTAPELAQVFARRSRAHDALLVHVPLHISDCFLIAIFRNGVPTAQEHLLFDIGAEYQEPMLDCPEFGVAEPANEANIRHWIPLLQGQPSAFAVIERRGGTYMQVFADLEGFHLEHQLVTPGSHYRRTEPVSADEAVDTLVSYACEKYEWAYKPWERLELQAT</sequence>
<comment type="caution">
    <text evidence="1">The sequence shown here is derived from an EMBL/GenBank/DDBJ whole genome shotgun (WGS) entry which is preliminary data.</text>
</comment>
<evidence type="ECO:0000313" key="1">
    <source>
        <dbReference type="EMBL" id="KLN53572.1"/>
    </source>
</evidence>
<protein>
    <submittedName>
        <fullName evidence="1">Uncharacterized protein</fullName>
    </submittedName>
</protein>
<dbReference type="RefSeq" id="WP_047786614.1">
    <property type="nucleotide sequence ID" value="NZ_JZWI01000032.1"/>
</dbReference>
<gene>
    <name evidence="1" type="ORF">VPARA_52580</name>
</gene>
<evidence type="ECO:0000313" key="2">
    <source>
        <dbReference type="Proteomes" id="UP000035170"/>
    </source>
</evidence>
<dbReference type="AlphaFoldDB" id="A0A0H2LYP2"/>
<proteinExistence type="predicted"/>
<reference evidence="1 2" key="1">
    <citation type="submission" date="2015-03" db="EMBL/GenBank/DDBJ databases">
        <title>Genome sequence of Variovorax paradoxus TBEA6.</title>
        <authorList>
            <person name="Poehlein A."/>
            <person name="Schuldes J."/>
            <person name="Wuebbeler J.H."/>
            <person name="Hiessl S."/>
            <person name="Steinbuechel A."/>
            <person name="Daniel R."/>
        </authorList>
    </citation>
    <scope>NUCLEOTIDE SEQUENCE [LARGE SCALE GENOMIC DNA]</scope>
    <source>
        <strain evidence="1 2">TBEA6</strain>
    </source>
</reference>